<protein>
    <submittedName>
        <fullName evidence="3">2-(1,2-epoxy-1,2-dihydrophenyl)acetyl-CoA isomerase</fullName>
    </submittedName>
</protein>
<keyword evidence="4" id="KW-1185">Reference proteome</keyword>
<dbReference type="InterPro" id="IPR001753">
    <property type="entry name" value="Enoyl-CoA_hydra/iso"/>
</dbReference>
<dbReference type="Proteomes" id="UP000199215">
    <property type="component" value="Unassembled WGS sequence"/>
</dbReference>
<evidence type="ECO:0000313" key="4">
    <source>
        <dbReference type="Proteomes" id="UP000199215"/>
    </source>
</evidence>
<evidence type="ECO:0000256" key="2">
    <source>
        <dbReference type="SAM" id="MobiDB-lite"/>
    </source>
</evidence>
<accession>A0A1H6IWW5</accession>
<dbReference type="AlphaFoldDB" id="A0A1H6IWW5"/>
<dbReference type="InterPro" id="IPR029045">
    <property type="entry name" value="ClpP/crotonase-like_dom_sf"/>
</dbReference>
<keyword evidence="3" id="KW-0413">Isomerase</keyword>
<dbReference type="PANTHER" id="PTHR43459:SF1">
    <property type="entry name" value="EG:BACN32G11.4 PROTEIN"/>
    <property type="match status" value="1"/>
</dbReference>
<comment type="similarity">
    <text evidence="1">Belongs to the enoyl-CoA hydratase/isomerase family.</text>
</comment>
<dbReference type="GO" id="GO:0016853">
    <property type="term" value="F:isomerase activity"/>
    <property type="evidence" value="ECO:0007669"/>
    <property type="project" value="UniProtKB-KW"/>
</dbReference>
<dbReference type="PROSITE" id="PS00166">
    <property type="entry name" value="ENOYL_COA_HYDRATASE"/>
    <property type="match status" value="1"/>
</dbReference>
<evidence type="ECO:0000313" key="3">
    <source>
        <dbReference type="EMBL" id="SEH51547.1"/>
    </source>
</evidence>
<dbReference type="SUPFAM" id="SSF52096">
    <property type="entry name" value="ClpP/crotonase"/>
    <property type="match status" value="1"/>
</dbReference>
<dbReference type="Pfam" id="PF00378">
    <property type="entry name" value="ECH_1"/>
    <property type="match status" value="1"/>
</dbReference>
<dbReference type="Gene3D" id="3.90.226.10">
    <property type="entry name" value="2-enoyl-CoA Hydratase, Chain A, domain 1"/>
    <property type="match status" value="1"/>
</dbReference>
<dbReference type="InterPro" id="IPR018376">
    <property type="entry name" value="Enoyl-CoA_hyd/isom_CS"/>
</dbReference>
<proteinExistence type="inferred from homology"/>
<dbReference type="EMBL" id="FNWU01000004">
    <property type="protein sequence ID" value="SEH51547.1"/>
    <property type="molecule type" value="Genomic_DNA"/>
</dbReference>
<dbReference type="CDD" id="cd06558">
    <property type="entry name" value="crotonase-like"/>
    <property type="match status" value="1"/>
</dbReference>
<sequence length="282" mass="30615">MMAEYEVERVHEEVRIERPDGSDRGDVGDERSGRVARLVMERGDGSLNVFRPPKLEAMAAAVEALADDVDCLVVYGEGEFSAGADLEFIREAPIEMRPVTIDTIAAASSRYIRAVREFPGPVISAVTGIAAGGGLGFMLASDLNYLHESAILDTAFARIGLTPDNAISFFLVKTVGPYKARELLFDPEPIDAAEAVDLGFANATYGGSADDFLETVTDRARELAAGPTAVHAETKTLVDASYEGRLSQHLEQERTAIKRMSGTDTFDEGLSAFLDRREPEWH</sequence>
<evidence type="ECO:0000256" key="1">
    <source>
        <dbReference type="RuleBase" id="RU003707"/>
    </source>
</evidence>
<dbReference type="STRING" id="1267564.SAMN05192561_10418"/>
<reference evidence="3 4" key="1">
    <citation type="submission" date="2016-10" db="EMBL/GenBank/DDBJ databases">
        <authorList>
            <person name="de Groot N.N."/>
        </authorList>
    </citation>
    <scope>NUCLEOTIDE SEQUENCE [LARGE SCALE GENOMIC DNA]</scope>
    <source>
        <strain evidence="3 4">IBRC-M10418</strain>
    </source>
</reference>
<feature type="region of interest" description="Disordered" evidence="2">
    <location>
        <begin position="1"/>
        <end position="31"/>
    </location>
</feature>
<dbReference type="PANTHER" id="PTHR43459">
    <property type="entry name" value="ENOYL-COA HYDRATASE"/>
    <property type="match status" value="1"/>
</dbReference>
<gene>
    <name evidence="3" type="ORF">SAMN05192561_10418</name>
</gene>
<name>A0A1H6IWW5_9EURY</name>
<organism evidence="3 4">
    <name type="scientific">Halopenitus malekzadehii</name>
    <dbReference type="NCBI Taxonomy" id="1267564"/>
    <lineage>
        <taxon>Archaea</taxon>
        <taxon>Methanobacteriati</taxon>
        <taxon>Methanobacteriota</taxon>
        <taxon>Stenosarchaea group</taxon>
        <taxon>Halobacteria</taxon>
        <taxon>Halobacteriales</taxon>
        <taxon>Haloferacaceae</taxon>
        <taxon>Halopenitus</taxon>
    </lineage>
</organism>